<evidence type="ECO:0000256" key="1">
    <source>
        <dbReference type="SAM" id="Phobius"/>
    </source>
</evidence>
<feature type="transmembrane region" description="Helical" evidence="1">
    <location>
        <begin position="35"/>
        <end position="64"/>
    </location>
</feature>
<gene>
    <name evidence="3" type="ORF">HDA36_004983</name>
</gene>
<sequence length="201" mass="20972">MTTVEEAVGRPDGATVRRARRVAVHTFRPRRSWPALIAAAVLLAVAALAAAVVIAGLAGAPLRIPLVTEAADRAAGARLGDPGVQIASAVLALIGLLLIGSALVPGRTGWTALRTDDPDLVVGVSRPALKRALAAAAREVGGVRGARVSVRGRRVRVRVDSDLSGSPTLRDEVNAAVQRRLGELDPLRGMRVGTRVRFSRT</sequence>
<feature type="domain" description="DUF6286" evidence="2">
    <location>
        <begin position="93"/>
        <end position="197"/>
    </location>
</feature>
<dbReference type="InterPro" id="IPR046253">
    <property type="entry name" value="DUF6286"/>
</dbReference>
<keyword evidence="4" id="KW-1185">Reference proteome</keyword>
<keyword evidence="1" id="KW-0472">Membrane</keyword>
<dbReference type="Pfam" id="PF19803">
    <property type="entry name" value="DUF6286"/>
    <property type="match status" value="1"/>
</dbReference>
<feature type="transmembrane region" description="Helical" evidence="1">
    <location>
        <begin position="84"/>
        <end position="104"/>
    </location>
</feature>
<dbReference type="RefSeq" id="WP_184396009.1">
    <property type="nucleotide sequence ID" value="NZ_BAAAJD010000003.1"/>
</dbReference>
<organism evidence="3 4">
    <name type="scientific">Nocardiopsis composta</name>
    <dbReference type="NCBI Taxonomy" id="157465"/>
    <lineage>
        <taxon>Bacteria</taxon>
        <taxon>Bacillati</taxon>
        <taxon>Actinomycetota</taxon>
        <taxon>Actinomycetes</taxon>
        <taxon>Streptosporangiales</taxon>
        <taxon>Nocardiopsidaceae</taxon>
        <taxon>Nocardiopsis</taxon>
    </lineage>
</organism>
<keyword evidence="1" id="KW-1133">Transmembrane helix</keyword>
<name>A0A7W8QR27_9ACTN</name>
<dbReference type="EMBL" id="JACHDB010000001">
    <property type="protein sequence ID" value="MBB5434899.1"/>
    <property type="molecule type" value="Genomic_DNA"/>
</dbReference>
<dbReference type="AlphaFoldDB" id="A0A7W8QR27"/>
<protein>
    <recommendedName>
        <fullName evidence="2">DUF6286 domain-containing protein</fullName>
    </recommendedName>
</protein>
<proteinExistence type="predicted"/>
<reference evidence="3 4" key="1">
    <citation type="submission" date="2020-08" db="EMBL/GenBank/DDBJ databases">
        <title>Sequencing the genomes of 1000 actinobacteria strains.</title>
        <authorList>
            <person name="Klenk H.-P."/>
        </authorList>
    </citation>
    <scope>NUCLEOTIDE SEQUENCE [LARGE SCALE GENOMIC DNA]</scope>
    <source>
        <strain evidence="3 4">DSM 44551</strain>
    </source>
</reference>
<evidence type="ECO:0000313" key="3">
    <source>
        <dbReference type="EMBL" id="MBB5434899.1"/>
    </source>
</evidence>
<accession>A0A7W8QR27</accession>
<evidence type="ECO:0000259" key="2">
    <source>
        <dbReference type="Pfam" id="PF19803"/>
    </source>
</evidence>
<dbReference type="Proteomes" id="UP000572635">
    <property type="component" value="Unassembled WGS sequence"/>
</dbReference>
<keyword evidence="1" id="KW-0812">Transmembrane</keyword>
<comment type="caution">
    <text evidence="3">The sequence shown here is derived from an EMBL/GenBank/DDBJ whole genome shotgun (WGS) entry which is preliminary data.</text>
</comment>
<evidence type="ECO:0000313" key="4">
    <source>
        <dbReference type="Proteomes" id="UP000572635"/>
    </source>
</evidence>